<proteinExistence type="predicted"/>
<protein>
    <submittedName>
        <fullName evidence="1">Uncharacterized protein</fullName>
    </submittedName>
</protein>
<evidence type="ECO:0000313" key="2">
    <source>
        <dbReference type="Proteomes" id="UP001062846"/>
    </source>
</evidence>
<name>A0ACC0PTV1_RHOML</name>
<gene>
    <name evidence="1" type="ORF">RHMOL_Rhmol02G0170500</name>
</gene>
<dbReference type="EMBL" id="CM046389">
    <property type="protein sequence ID" value="KAI8568092.1"/>
    <property type="molecule type" value="Genomic_DNA"/>
</dbReference>
<evidence type="ECO:0000313" key="1">
    <source>
        <dbReference type="EMBL" id="KAI8568092.1"/>
    </source>
</evidence>
<organism evidence="1 2">
    <name type="scientific">Rhododendron molle</name>
    <name type="common">Chinese azalea</name>
    <name type="synonym">Azalea mollis</name>
    <dbReference type="NCBI Taxonomy" id="49168"/>
    <lineage>
        <taxon>Eukaryota</taxon>
        <taxon>Viridiplantae</taxon>
        <taxon>Streptophyta</taxon>
        <taxon>Embryophyta</taxon>
        <taxon>Tracheophyta</taxon>
        <taxon>Spermatophyta</taxon>
        <taxon>Magnoliopsida</taxon>
        <taxon>eudicotyledons</taxon>
        <taxon>Gunneridae</taxon>
        <taxon>Pentapetalae</taxon>
        <taxon>asterids</taxon>
        <taxon>Ericales</taxon>
        <taxon>Ericaceae</taxon>
        <taxon>Ericoideae</taxon>
        <taxon>Rhodoreae</taxon>
        <taxon>Rhododendron</taxon>
    </lineage>
</organism>
<reference evidence="1" key="1">
    <citation type="submission" date="2022-02" db="EMBL/GenBank/DDBJ databases">
        <title>Plant Genome Project.</title>
        <authorList>
            <person name="Zhang R.-G."/>
        </authorList>
    </citation>
    <scope>NUCLEOTIDE SEQUENCE</scope>
    <source>
        <strain evidence="1">AT1</strain>
    </source>
</reference>
<keyword evidence="2" id="KW-1185">Reference proteome</keyword>
<accession>A0ACC0PTV1</accession>
<sequence length="148" mass="16745">MLFSRSATAPKRNSGSCTGDAAGDLNIPYQVVAIVLGALNDAAAKKYDLEGWYPASNTFRELVSCSNCTDYQSRRLEIRYGHKKSNEEVKQYCHLLNSTLTATERTMCCFLENYQREYGVEIPEVLREFMGAKTFIHFLKEKGKKPKA</sequence>
<dbReference type="Proteomes" id="UP001062846">
    <property type="component" value="Chromosome 2"/>
</dbReference>
<comment type="caution">
    <text evidence="1">The sequence shown here is derived from an EMBL/GenBank/DDBJ whole genome shotgun (WGS) entry which is preliminary data.</text>
</comment>